<dbReference type="PANTHER" id="PTHR33446">
    <property type="entry name" value="PROTEIN TONB-RELATED"/>
    <property type="match status" value="1"/>
</dbReference>
<comment type="subcellular location">
    <subcellularLocation>
        <location evidence="1">Cell inner membrane</location>
        <topology evidence="1">Single-pass membrane protein</topology>
        <orientation evidence="1">Periplasmic side</orientation>
    </subcellularLocation>
</comment>
<keyword evidence="6 11" id="KW-0812">Transmembrane</keyword>
<evidence type="ECO:0000259" key="12">
    <source>
        <dbReference type="PROSITE" id="PS52015"/>
    </source>
</evidence>
<dbReference type="AlphaFoldDB" id="A0A2X3BSF2"/>
<organism evidence="13 14">
    <name type="scientific">Helicobacter fennelliae</name>
    <dbReference type="NCBI Taxonomy" id="215"/>
    <lineage>
        <taxon>Bacteria</taxon>
        <taxon>Pseudomonadati</taxon>
        <taxon>Campylobacterota</taxon>
        <taxon>Epsilonproteobacteria</taxon>
        <taxon>Campylobacterales</taxon>
        <taxon>Helicobacteraceae</taxon>
        <taxon>Helicobacter</taxon>
    </lineage>
</organism>
<dbReference type="PANTHER" id="PTHR33446:SF2">
    <property type="entry name" value="PROTEIN TONB"/>
    <property type="match status" value="1"/>
</dbReference>
<dbReference type="GO" id="GO:0030288">
    <property type="term" value="C:outer membrane-bounded periplasmic space"/>
    <property type="evidence" value="ECO:0007669"/>
    <property type="project" value="InterPro"/>
</dbReference>
<evidence type="ECO:0000256" key="11">
    <source>
        <dbReference type="SAM" id="Phobius"/>
    </source>
</evidence>
<feature type="domain" description="TonB C-terminal" evidence="12">
    <location>
        <begin position="157"/>
        <end position="245"/>
    </location>
</feature>
<dbReference type="GO" id="GO:0055085">
    <property type="term" value="P:transmembrane transport"/>
    <property type="evidence" value="ECO:0007669"/>
    <property type="project" value="InterPro"/>
</dbReference>
<feature type="region of interest" description="Disordered" evidence="10">
    <location>
        <begin position="60"/>
        <end position="149"/>
    </location>
</feature>
<dbReference type="GO" id="GO:0015031">
    <property type="term" value="P:protein transport"/>
    <property type="evidence" value="ECO:0007669"/>
    <property type="project" value="UniProtKB-KW"/>
</dbReference>
<dbReference type="GO" id="GO:0031992">
    <property type="term" value="F:energy transducer activity"/>
    <property type="evidence" value="ECO:0007669"/>
    <property type="project" value="InterPro"/>
</dbReference>
<dbReference type="InterPro" id="IPR003538">
    <property type="entry name" value="TonB"/>
</dbReference>
<dbReference type="EMBL" id="UAWL01000006">
    <property type="protein sequence ID" value="SQB99085.1"/>
    <property type="molecule type" value="Genomic_DNA"/>
</dbReference>
<protein>
    <submittedName>
        <fullName evidence="13">TonB transport protein</fullName>
    </submittedName>
</protein>
<accession>A0A2X3BSF2</accession>
<dbReference type="RefSeq" id="WP_112058825.1">
    <property type="nucleotide sequence ID" value="NZ_UAWL01000006.1"/>
</dbReference>
<dbReference type="GO" id="GO:0015891">
    <property type="term" value="P:siderophore transport"/>
    <property type="evidence" value="ECO:0007669"/>
    <property type="project" value="InterPro"/>
</dbReference>
<reference evidence="13 14" key="1">
    <citation type="submission" date="2018-06" db="EMBL/GenBank/DDBJ databases">
        <authorList>
            <consortium name="Pathogen Informatics"/>
            <person name="Doyle S."/>
        </authorList>
    </citation>
    <scope>NUCLEOTIDE SEQUENCE [LARGE SCALE GENOMIC DNA]</scope>
    <source>
        <strain evidence="13 14">NCTC13102</strain>
    </source>
</reference>
<evidence type="ECO:0000256" key="1">
    <source>
        <dbReference type="ARBA" id="ARBA00004383"/>
    </source>
</evidence>
<evidence type="ECO:0000256" key="4">
    <source>
        <dbReference type="ARBA" id="ARBA00022475"/>
    </source>
</evidence>
<dbReference type="GO" id="GO:0098797">
    <property type="term" value="C:plasma membrane protein complex"/>
    <property type="evidence" value="ECO:0007669"/>
    <property type="project" value="TreeGrafter"/>
</dbReference>
<evidence type="ECO:0000313" key="14">
    <source>
        <dbReference type="Proteomes" id="UP000250166"/>
    </source>
</evidence>
<evidence type="ECO:0000256" key="7">
    <source>
        <dbReference type="ARBA" id="ARBA00022927"/>
    </source>
</evidence>
<evidence type="ECO:0000256" key="2">
    <source>
        <dbReference type="ARBA" id="ARBA00006555"/>
    </source>
</evidence>
<comment type="similarity">
    <text evidence="2">Belongs to the TonB family.</text>
</comment>
<dbReference type="NCBIfam" id="TIGR01352">
    <property type="entry name" value="tonB_Cterm"/>
    <property type="match status" value="1"/>
</dbReference>
<feature type="compositionally biased region" description="Polar residues" evidence="10">
    <location>
        <begin position="60"/>
        <end position="69"/>
    </location>
</feature>
<evidence type="ECO:0000256" key="8">
    <source>
        <dbReference type="ARBA" id="ARBA00022989"/>
    </source>
</evidence>
<evidence type="ECO:0000256" key="10">
    <source>
        <dbReference type="SAM" id="MobiDB-lite"/>
    </source>
</evidence>
<evidence type="ECO:0000256" key="6">
    <source>
        <dbReference type="ARBA" id="ARBA00022692"/>
    </source>
</evidence>
<dbReference type="Proteomes" id="UP000250166">
    <property type="component" value="Unassembled WGS sequence"/>
</dbReference>
<keyword evidence="5" id="KW-0997">Cell inner membrane</keyword>
<evidence type="ECO:0000256" key="5">
    <source>
        <dbReference type="ARBA" id="ARBA00022519"/>
    </source>
</evidence>
<feature type="transmembrane region" description="Helical" evidence="11">
    <location>
        <begin position="15"/>
        <end position="37"/>
    </location>
</feature>
<keyword evidence="4" id="KW-1003">Cell membrane</keyword>
<gene>
    <name evidence="13" type="primary">tonB2</name>
    <name evidence="13" type="ORF">NCTC13102_01559</name>
</gene>
<dbReference type="Pfam" id="PF03544">
    <property type="entry name" value="TonB_C"/>
    <property type="match status" value="1"/>
</dbReference>
<feature type="compositionally biased region" description="Basic residues" evidence="10">
    <location>
        <begin position="74"/>
        <end position="94"/>
    </location>
</feature>
<dbReference type="InterPro" id="IPR037682">
    <property type="entry name" value="TonB_C"/>
</dbReference>
<evidence type="ECO:0000313" key="13">
    <source>
        <dbReference type="EMBL" id="SQB99085.1"/>
    </source>
</evidence>
<dbReference type="PRINTS" id="PR01374">
    <property type="entry name" value="TONBPROTEIN"/>
</dbReference>
<dbReference type="PROSITE" id="PS52015">
    <property type="entry name" value="TONB_CTD"/>
    <property type="match status" value="1"/>
</dbReference>
<dbReference type="InterPro" id="IPR051045">
    <property type="entry name" value="TonB-dependent_transducer"/>
</dbReference>
<keyword evidence="9 11" id="KW-0472">Membrane</keyword>
<keyword evidence="7" id="KW-0653">Protein transport</keyword>
<dbReference type="SUPFAM" id="SSF74653">
    <property type="entry name" value="TolA/TonB C-terminal domain"/>
    <property type="match status" value="1"/>
</dbReference>
<evidence type="ECO:0000256" key="3">
    <source>
        <dbReference type="ARBA" id="ARBA00022448"/>
    </source>
</evidence>
<keyword evidence="3" id="KW-0813">Transport</keyword>
<sequence>MKIFQFLRSQIKNPVFIGFICSSIVHLGILASIFGIFTSEDKIAQVGANTITMSLASFNTNSNQKNYSTPTKSKPPKPKHKHKKEKIPKKHKPKNPIPIQEEQEETKQDTTPQEEVVTQKDTPPSPIEQDTQSAPSSQTSEGSTQESLAYNEGVSDEFLGKIQEAIKKKHHYPRLARIREIQGIVTVEFILNTDGSIHALKVFHSNTGDILNQQALKTIQEAYKNFPLPPKQVRLKIPIEYTLTL</sequence>
<evidence type="ECO:0000256" key="9">
    <source>
        <dbReference type="ARBA" id="ARBA00023136"/>
    </source>
</evidence>
<dbReference type="Gene3D" id="3.30.1150.10">
    <property type="match status" value="1"/>
</dbReference>
<dbReference type="InterPro" id="IPR006260">
    <property type="entry name" value="TonB/TolA_C"/>
</dbReference>
<feature type="compositionally biased region" description="Low complexity" evidence="10">
    <location>
        <begin position="136"/>
        <end position="147"/>
    </location>
</feature>
<name>A0A2X3BSF2_9HELI</name>
<keyword evidence="8 11" id="KW-1133">Transmembrane helix</keyword>
<proteinExistence type="inferred from homology"/>